<dbReference type="GO" id="GO:0015168">
    <property type="term" value="F:glycerol transmembrane transporter activity"/>
    <property type="evidence" value="ECO:0007669"/>
    <property type="project" value="TreeGrafter"/>
</dbReference>
<name>A0AA47M9L8_MERPO</name>
<evidence type="ECO:0000256" key="7">
    <source>
        <dbReference type="RuleBase" id="RU000477"/>
    </source>
</evidence>
<keyword evidence="10" id="KW-1185">Reference proteome</keyword>
<organism evidence="9 10">
    <name type="scientific">Merluccius polli</name>
    <name type="common">Benguela hake</name>
    <name type="synonym">Merluccius cadenati</name>
    <dbReference type="NCBI Taxonomy" id="89951"/>
    <lineage>
        <taxon>Eukaryota</taxon>
        <taxon>Metazoa</taxon>
        <taxon>Chordata</taxon>
        <taxon>Craniata</taxon>
        <taxon>Vertebrata</taxon>
        <taxon>Euteleostomi</taxon>
        <taxon>Actinopterygii</taxon>
        <taxon>Neopterygii</taxon>
        <taxon>Teleostei</taxon>
        <taxon>Neoteleostei</taxon>
        <taxon>Acanthomorphata</taxon>
        <taxon>Zeiogadaria</taxon>
        <taxon>Gadariae</taxon>
        <taxon>Gadiformes</taxon>
        <taxon>Gadoidei</taxon>
        <taxon>Merlucciidae</taxon>
        <taxon>Merluccius</taxon>
    </lineage>
</organism>
<keyword evidence="6 8" id="KW-0472">Membrane</keyword>
<dbReference type="GO" id="GO:0003097">
    <property type="term" value="P:renal water transport"/>
    <property type="evidence" value="ECO:0007669"/>
    <property type="project" value="TreeGrafter"/>
</dbReference>
<feature type="transmembrane region" description="Helical" evidence="8">
    <location>
        <begin position="108"/>
        <end position="128"/>
    </location>
</feature>
<evidence type="ECO:0000256" key="2">
    <source>
        <dbReference type="ARBA" id="ARBA00006175"/>
    </source>
</evidence>
<dbReference type="InterPro" id="IPR023271">
    <property type="entry name" value="Aquaporin-like"/>
</dbReference>
<dbReference type="GO" id="GO:0015250">
    <property type="term" value="F:water channel activity"/>
    <property type="evidence" value="ECO:0007669"/>
    <property type="project" value="TreeGrafter"/>
</dbReference>
<feature type="transmembrane region" description="Helical" evidence="8">
    <location>
        <begin position="39"/>
        <end position="57"/>
    </location>
</feature>
<sequence length="205" mass="21965">MVFGLSVSMAMLSMGGEAHLNPAVTIAMTLTLRLRPWRAILYVMAQLSGSLAAAALVLGLTGDISPTVNQLAPGVQVYQAVLLETLVTFQLVLVVLATTHLMSSHPSLSVLASLFVGLAVSLGHLQAVRSTGCGMNPARSFGPAVVTFNYHTLWVFWAGPCAGACLAVLLNDLLLRPRWGCLGDWWAELKEFFPSEQLDTHSYTP</sequence>
<dbReference type="Proteomes" id="UP001174136">
    <property type="component" value="Unassembled WGS sequence"/>
</dbReference>
<dbReference type="EMBL" id="JAOPHQ010005230">
    <property type="protein sequence ID" value="KAK0136119.1"/>
    <property type="molecule type" value="Genomic_DNA"/>
</dbReference>
<evidence type="ECO:0000256" key="4">
    <source>
        <dbReference type="ARBA" id="ARBA00022692"/>
    </source>
</evidence>
<comment type="similarity">
    <text evidence="2 7">Belongs to the MIP/aquaporin (TC 1.A.8) family.</text>
</comment>
<reference evidence="9" key="1">
    <citation type="journal article" date="2023" name="Front. Mar. Sci.">
        <title>A new Merluccius polli reference genome to investigate the effects of global change in West African waters.</title>
        <authorList>
            <person name="Mateo J.L."/>
            <person name="Blanco-Fernandez C."/>
            <person name="Garcia-Vazquez E."/>
            <person name="Machado-Schiaffino G."/>
        </authorList>
    </citation>
    <scope>NUCLEOTIDE SEQUENCE</scope>
    <source>
        <strain evidence="9">C29</strain>
        <tissue evidence="9">Fin</tissue>
    </source>
</reference>
<dbReference type="AlphaFoldDB" id="A0AA47M9L8"/>
<protein>
    <submittedName>
        <fullName evidence="9">Aquaporin-1</fullName>
    </submittedName>
</protein>
<dbReference type="PANTHER" id="PTHR19139">
    <property type="entry name" value="AQUAPORIN TRANSPORTER"/>
    <property type="match status" value="1"/>
</dbReference>
<keyword evidence="3 7" id="KW-0813">Transport</keyword>
<evidence type="ECO:0000256" key="1">
    <source>
        <dbReference type="ARBA" id="ARBA00004141"/>
    </source>
</evidence>
<dbReference type="PRINTS" id="PR00783">
    <property type="entry name" value="MINTRINSICP"/>
</dbReference>
<dbReference type="GO" id="GO:0035379">
    <property type="term" value="F:carbon dioxide transmembrane transporter activity"/>
    <property type="evidence" value="ECO:0007669"/>
    <property type="project" value="TreeGrafter"/>
</dbReference>
<feature type="transmembrane region" description="Helical" evidence="8">
    <location>
        <begin position="77"/>
        <end position="96"/>
    </location>
</feature>
<dbReference type="PROSITE" id="PS00221">
    <property type="entry name" value="MIP"/>
    <property type="match status" value="1"/>
</dbReference>
<dbReference type="GO" id="GO:0016020">
    <property type="term" value="C:membrane"/>
    <property type="evidence" value="ECO:0007669"/>
    <property type="project" value="UniProtKB-SubCell"/>
</dbReference>
<dbReference type="GO" id="GO:0008519">
    <property type="term" value="F:ammonium channel activity"/>
    <property type="evidence" value="ECO:0007669"/>
    <property type="project" value="TreeGrafter"/>
</dbReference>
<accession>A0AA47M9L8</accession>
<dbReference type="GO" id="GO:0006972">
    <property type="term" value="P:hyperosmotic response"/>
    <property type="evidence" value="ECO:0007669"/>
    <property type="project" value="TreeGrafter"/>
</dbReference>
<keyword evidence="4 7" id="KW-0812">Transmembrane</keyword>
<evidence type="ECO:0000313" key="9">
    <source>
        <dbReference type="EMBL" id="KAK0136119.1"/>
    </source>
</evidence>
<evidence type="ECO:0000313" key="10">
    <source>
        <dbReference type="Proteomes" id="UP001174136"/>
    </source>
</evidence>
<dbReference type="InterPro" id="IPR022357">
    <property type="entry name" value="MIP_CS"/>
</dbReference>
<dbReference type="Gene3D" id="1.20.1080.10">
    <property type="entry name" value="Glycerol uptake facilitator protein"/>
    <property type="match status" value="1"/>
</dbReference>
<dbReference type="PANTHER" id="PTHR19139:SF161">
    <property type="entry name" value="AQUAPORIN-1"/>
    <property type="match status" value="1"/>
</dbReference>
<comment type="subcellular location">
    <subcellularLocation>
        <location evidence="1">Membrane</location>
        <topology evidence="1">Multi-pass membrane protein</topology>
    </subcellularLocation>
</comment>
<dbReference type="InterPro" id="IPR000425">
    <property type="entry name" value="MIP"/>
</dbReference>
<evidence type="ECO:0000256" key="3">
    <source>
        <dbReference type="ARBA" id="ARBA00022448"/>
    </source>
</evidence>
<dbReference type="InterPro" id="IPR034294">
    <property type="entry name" value="Aquaporin_transptr"/>
</dbReference>
<evidence type="ECO:0000256" key="8">
    <source>
        <dbReference type="SAM" id="Phobius"/>
    </source>
</evidence>
<keyword evidence="5 8" id="KW-1133">Transmembrane helix</keyword>
<evidence type="ECO:0000256" key="5">
    <source>
        <dbReference type="ARBA" id="ARBA00022989"/>
    </source>
</evidence>
<gene>
    <name evidence="9" type="primary">AQP1_2</name>
    <name evidence="9" type="ORF">N1851_027989</name>
</gene>
<dbReference type="SUPFAM" id="SSF81338">
    <property type="entry name" value="Aquaporin-like"/>
    <property type="match status" value="1"/>
</dbReference>
<comment type="caution">
    <text evidence="9">The sequence shown here is derived from an EMBL/GenBank/DDBJ whole genome shotgun (WGS) entry which is preliminary data.</text>
</comment>
<proteinExistence type="inferred from homology"/>
<feature type="transmembrane region" description="Helical" evidence="8">
    <location>
        <begin position="148"/>
        <end position="170"/>
    </location>
</feature>
<evidence type="ECO:0000256" key="6">
    <source>
        <dbReference type="ARBA" id="ARBA00023136"/>
    </source>
</evidence>
<dbReference type="Pfam" id="PF00230">
    <property type="entry name" value="MIP"/>
    <property type="match status" value="1"/>
</dbReference>